<protein>
    <submittedName>
        <fullName evidence="4">Chaperone protein ClpB4, mitochondrial</fullName>
    </submittedName>
</protein>
<gene>
    <name evidence="4" type="primary">CLPB4</name>
    <name evidence="4" type="ORF">MA16_Dca024899</name>
</gene>
<dbReference type="GO" id="GO:0016887">
    <property type="term" value="F:ATP hydrolysis activity"/>
    <property type="evidence" value="ECO:0007669"/>
    <property type="project" value="TreeGrafter"/>
</dbReference>
<dbReference type="EMBL" id="KZ503938">
    <property type="protein sequence ID" value="PKU60466.1"/>
    <property type="molecule type" value="Genomic_DNA"/>
</dbReference>
<dbReference type="GO" id="GO:0005524">
    <property type="term" value="F:ATP binding"/>
    <property type="evidence" value="ECO:0007669"/>
    <property type="project" value="UniProtKB-KW"/>
</dbReference>
<keyword evidence="1" id="KW-0547">Nucleotide-binding</keyword>
<feature type="domain" description="Clp ATPase C-terminal" evidence="3">
    <location>
        <begin position="136"/>
        <end position="225"/>
    </location>
</feature>
<evidence type="ECO:0000256" key="1">
    <source>
        <dbReference type="ARBA" id="ARBA00022741"/>
    </source>
</evidence>
<dbReference type="PANTHER" id="PTHR11638">
    <property type="entry name" value="ATP-DEPENDENT CLP PROTEASE"/>
    <property type="match status" value="1"/>
</dbReference>
<dbReference type="GO" id="GO:0005737">
    <property type="term" value="C:cytoplasm"/>
    <property type="evidence" value="ECO:0007669"/>
    <property type="project" value="TreeGrafter"/>
</dbReference>
<accession>A0A2I0VAN2</accession>
<dbReference type="InterPro" id="IPR050130">
    <property type="entry name" value="ClpA_ClpB"/>
</dbReference>
<keyword evidence="2" id="KW-0067">ATP-binding</keyword>
<reference evidence="4 5" key="1">
    <citation type="journal article" date="2016" name="Sci. Rep.">
        <title>The Dendrobium catenatum Lindl. genome sequence provides insights into polysaccharide synthase, floral development and adaptive evolution.</title>
        <authorList>
            <person name="Zhang G.Q."/>
            <person name="Xu Q."/>
            <person name="Bian C."/>
            <person name="Tsai W.C."/>
            <person name="Yeh C.M."/>
            <person name="Liu K.W."/>
            <person name="Yoshida K."/>
            <person name="Zhang L.S."/>
            <person name="Chang S.B."/>
            <person name="Chen F."/>
            <person name="Shi Y."/>
            <person name="Su Y.Y."/>
            <person name="Zhang Y.Q."/>
            <person name="Chen L.J."/>
            <person name="Yin Y."/>
            <person name="Lin M."/>
            <person name="Huang H."/>
            <person name="Deng H."/>
            <person name="Wang Z.W."/>
            <person name="Zhu S.L."/>
            <person name="Zhao X."/>
            <person name="Deng C."/>
            <person name="Niu S.C."/>
            <person name="Huang J."/>
            <person name="Wang M."/>
            <person name="Liu G.H."/>
            <person name="Yang H.J."/>
            <person name="Xiao X.J."/>
            <person name="Hsiao Y.Y."/>
            <person name="Wu W.L."/>
            <person name="Chen Y.Y."/>
            <person name="Mitsuda N."/>
            <person name="Ohme-Takagi M."/>
            <person name="Luo Y.B."/>
            <person name="Van de Peer Y."/>
            <person name="Liu Z.J."/>
        </authorList>
    </citation>
    <scope>NUCLEOTIDE SEQUENCE [LARGE SCALE GENOMIC DNA]</scope>
    <source>
        <tissue evidence="4">The whole plant</tissue>
    </source>
</reference>
<reference evidence="4 5" key="2">
    <citation type="journal article" date="2017" name="Nature">
        <title>The Apostasia genome and the evolution of orchids.</title>
        <authorList>
            <person name="Zhang G.Q."/>
            <person name="Liu K.W."/>
            <person name="Li Z."/>
            <person name="Lohaus R."/>
            <person name="Hsiao Y.Y."/>
            <person name="Niu S.C."/>
            <person name="Wang J.Y."/>
            <person name="Lin Y.C."/>
            <person name="Xu Q."/>
            <person name="Chen L.J."/>
            <person name="Yoshida K."/>
            <person name="Fujiwara S."/>
            <person name="Wang Z.W."/>
            <person name="Zhang Y.Q."/>
            <person name="Mitsuda N."/>
            <person name="Wang M."/>
            <person name="Liu G.H."/>
            <person name="Pecoraro L."/>
            <person name="Huang H.X."/>
            <person name="Xiao X.J."/>
            <person name="Lin M."/>
            <person name="Wu X.Y."/>
            <person name="Wu W.L."/>
            <person name="Chen Y.Y."/>
            <person name="Chang S.B."/>
            <person name="Sakamoto S."/>
            <person name="Ohme-Takagi M."/>
            <person name="Yagi M."/>
            <person name="Zeng S.J."/>
            <person name="Shen C.Y."/>
            <person name="Yeh C.M."/>
            <person name="Luo Y.B."/>
            <person name="Tsai W.C."/>
            <person name="Van de Peer Y."/>
            <person name="Liu Z.J."/>
        </authorList>
    </citation>
    <scope>NUCLEOTIDE SEQUENCE [LARGE SCALE GENOMIC DNA]</scope>
    <source>
        <tissue evidence="4">The whole plant</tissue>
    </source>
</reference>
<sequence length="241" mass="27491">MLAKEGIYNLQRPPPDLQNLCKQTEGIYNLQRPPPDLQHLCKQTEGVYNLQRNATGSATLMQADRRCLQSTIQRHHLAPKLGSNPKVPSSSTASLLYCRSIFFCFSISFTRFNCNDNFLVRSLKKSEFKGVQQQQLFFNDLTKKLPLQLNRVKEMLKQKKIDLQYSKEVVELLGTLGFDPNFRARPVKGVIQQMVENEVALGLLREEIMKEESVLIDALKAKLIIRKLENGSSAEMLVANH</sequence>
<organism evidence="4 5">
    <name type="scientific">Dendrobium catenatum</name>
    <dbReference type="NCBI Taxonomy" id="906689"/>
    <lineage>
        <taxon>Eukaryota</taxon>
        <taxon>Viridiplantae</taxon>
        <taxon>Streptophyta</taxon>
        <taxon>Embryophyta</taxon>
        <taxon>Tracheophyta</taxon>
        <taxon>Spermatophyta</taxon>
        <taxon>Magnoliopsida</taxon>
        <taxon>Liliopsida</taxon>
        <taxon>Asparagales</taxon>
        <taxon>Orchidaceae</taxon>
        <taxon>Epidendroideae</taxon>
        <taxon>Malaxideae</taxon>
        <taxon>Dendrobiinae</taxon>
        <taxon>Dendrobium</taxon>
    </lineage>
</organism>
<proteinExistence type="predicted"/>
<dbReference type="PANTHER" id="PTHR11638:SF86">
    <property type="entry name" value="CHAPERONE PROTEIN CLPB4, MITOCHONDRIAL"/>
    <property type="match status" value="1"/>
</dbReference>
<evidence type="ECO:0000313" key="5">
    <source>
        <dbReference type="Proteomes" id="UP000233837"/>
    </source>
</evidence>
<evidence type="ECO:0000313" key="4">
    <source>
        <dbReference type="EMBL" id="PKU60466.1"/>
    </source>
</evidence>
<dbReference type="Proteomes" id="UP000233837">
    <property type="component" value="Unassembled WGS sequence"/>
</dbReference>
<evidence type="ECO:0000256" key="2">
    <source>
        <dbReference type="ARBA" id="ARBA00022840"/>
    </source>
</evidence>
<dbReference type="InterPro" id="IPR019489">
    <property type="entry name" value="Clp_ATPase_C"/>
</dbReference>
<keyword evidence="5" id="KW-1185">Reference proteome</keyword>
<evidence type="ECO:0000259" key="3">
    <source>
        <dbReference type="SMART" id="SM01086"/>
    </source>
</evidence>
<dbReference type="Pfam" id="PF10431">
    <property type="entry name" value="ClpB_D2-small"/>
    <property type="match status" value="1"/>
</dbReference>
<dbReference type="Gene3D" id="1.10.8.60">
    <property type="match status" value="1"/>
</dbReference>
<dbReference type="GO" id="GO:0034605">
    <property type="term" value="P:cellular response to heat"/>
    <property type="evidence" value="ECO:0007669"/>
    <property type="project" value="TreeGrafter"/>
</dbReference>
<name>A0A2I0VAN2_9ASPA</name>
<dbReference type="AlphaFoldDB" id="A0A2I0VAN2"/>
<dbReference type="STRING" id="906689.A0A2I0VAN2"/>
<dbReference type="SMART" id="SM01086">
    <property type="entry name" value="ClpB_D2-small"/>
    <property type="match status" value="1"/>
</dbReference>